<accession>A0AAX2CDY9</accession>
<reference evidence="1 2" key="1">
    <citation type="submission" date="2016-08" db="EMBL/GenBank/DDBJ databases">
        <authorList>
            <person name="Loux V."/>
            <person name="Rue O."/>
        </authorList>
    </citation>
    <scope>NUCLEOTIDE SEQUENCE [LARGE SCALE GENOMIC DNA]</scope>
    <source>
        <strain evidence="1 2">AFSSA_08CEB44bac</strain>
    </source>
</reference>
<dbReference type="AlphaFoldDB" id="A0AAX2CDY9"/>
<sequence>MLTLVLAVLTGLLDSLVALIQTFLTNVIALVNAIIA</sequence>
<gene>
    <name evidence="1" type="ORF">BCB44BAC_01034</name>
</gene>
<comment type="caution">
    <text evidence="1">The sequence shown here is derived from an EMBL/GenBank/DDBJ whole genome shotgun (WGS) entry which is preliminary data.</text>
</comment>
<name>A0AAX2CDY9_9BACI</name>
<proteinExistence type="predicted"/>
<organism evidence="1 2">
    <name type="scientific">Bacillus cytotoxicus</name>
    <dbReference type="NCBI Taxonomy" id="580165"/>
    <lineage>
        <taxon>Bacteria</taxon>
        <taxon>Bacillati</taxon>
        <taxon>Bacillota</taxon>
        <taxon>Bacilli</taxon>
        <taxon>Bacillales</taxon>
        <taxon>Bacillaceae</taxon>
        <taxon>Bacillus</taxon>
        <taxon>Bacillus cereus group</taxon>
    </lineage>
</organism>
<dbReference type="Proteomes" id="UP000242164">
    <property type="component" value="Unassembled WGS sequence"/>
</dbReference>
<evidence type="ECO:0000313" key="2">
    <source>
        <dbReference type="Proteomes" id="UP000242164"/>
    </source>
</evidence>
<protein>
    <submittedName>
        <fullName evidence="1">Uncharacterized protein</fullName>
    </submittedName>
</protein>
<dbReference type="EMBL" id="FMIK01000018">
    <property type="protein sequence ID" value="SCL86846.1"/>
    <property type="molecule type" value="Genomic_DNA"/>
</dbReference>
<evidence type="ECO:0000313" key="1">
    <source>
        <dbReference type="EMBL" id="SCL86846.1"/>
    </source>
</evidence>